<dbReference type="AlphaFoldDB" id="A0A662D1U6"/>
<proteinExistence type="predicted"/>
<organism evidence="1 2">
    <name type="scientific">Aerophobetes bacterium</name>
    <dbReference type="NCBI Taxonomy" id="2030807"/>
    <lineage>
        <taxon>Bacteria</taxon>
        <taxon>Candidatus Aerophobota</taxon>
    </lineage>
</organism>
<accession>A0A662D1U6</accession>
<protein>
    <submittedName>
        <fullName evidence="1">Uncharacterized protein</fullName>
    </submittedName>
</protein>
<dbReference type="EMBL" id="QMPY01000163">
    <property type="protein sequence ID" value="RLE06657.1"/>
    <property type="molecule type" value="Genomic_DNA"/>
</dbReference>
<feature type="non-terminal residue" evidence="1">
    <location>
        <position position="73"/>
    </location>
</feature>
<name>A0A662D1U6_UNCAE</name>
<reference evidence="1 2" key="1">
    <citation type="submission" date="2018-06" db="EMBL/GenBank/DDBJ databases">
        <title>Extensive metabolic versatility and redundancy in microbially diverse, dynamic hydrothermal sediments.</title>
        <authorList>
            <person name="Dombrowski N."/>
            <person name="Teske A."/>
            <person name="Baker B.J."/>
        </authorList>
    </citation>
    <scope>NUCLEOTIDE SEQUENCE [LARGE SCALE GENOMIC DNA]</scope>
    <source>
        <strain evidence="1">B7_G13</strain>
    </source>
</reference>
<sequence>MSFWSSLISKLKRGLIAEKEGDFISFNVKCNKCGEEIKINVNRRTDLQNLYKESGEPGPAYTLTKEILGKRCP</sequence>
<comment type="caution">
    <text evidence="1">The sequence shown here is derived from an EMBL/GenBank/DDBJ whole genome shotgun (WGS) entry which is preliminary data.</text>
</comment>
<evidence type="ECO:0000313" key="2">
    <source>
        <dbReference type="Proteomes" id="UP000277457"/>
    </source>
</evidence>
<dbReference type="Proteomes" id="UP000277457">
    <property type="component" value="Unassembled WGS sequence"/>
</dbReference>
<evidence type="ECO:0000313" key="1">
    <source>
        <dbReference type="EMBL" id="RLE06657.1"/>
    </source>
</evidence>
<gene>
    <name evidence="1" type="ORF">DRZ78_04345</name>
</gene>